<dbReference type="RefSeq" id="WP_034787682.1">
    <property type="nucleotide sequence ID" value="NZ_CP015881.1"/>
</dbReference>
<dbReference type="Proteomes" id="UP001214094">
    <property type="component" value="Plasmid unnamedA"/>
</dbReference>
<keyword evidence="1" id="KW-0597">Phosphoprotein</keyword>
<accession>A0ABY8HQ74</accession>
<dbReference type="Pfam" id="PF04397">
    <property type="entry name" value="LytTR"/>
    <property type="match status" value="1"/>
</dbReference>
<evidence type="ECO:0000259" key="2">
    <source>
        <dbReference type="PROSITE" id="PS50110"/>
    </source>
</evidence>
<dbReference type="PROSITE" id="PS50110">
    <property type="entry name" value="RESPONSE_REGULATORY"/>
    <property type="match status" value="1"/>
</dbReference>
<sequence length="267" mass="29786">MNEIQTVPLSILVIDDEPLARRRLLRLLGAMPAVEVVGTAGNVQQACSMVAELSPDAILLDIQMPGGTGFDVLERLGDHAPAVVFVTAFDHYALRAFEAAAVDYVTKPIESSRLRTAIERARLAIAARTSAERVLELNETVTALRQALRKHETQTGDLWIKARGEFVRIALDRVVRFQAERDYVRIHVEGRSYLHHESLASLERRLDPAEFLRLHRSSIVRRDCIVGLKQAPFAALIALLSDGSEIRVGRTYARHIRPTTGERSQPD</sequence>
<organism evidence="4 5">
    <name type="scientific">Ensifer adhaerens</name>
    <name type="common">Sinorhizobium morelense</name>
    <dbReference type="NCBI Taxonomy" id="106592"/>
    <lineage>
        <taxon>Bacteria</taxon>
        <taxon>Pseudomonadati</taxon>
        <taxon>Pseudomonadota</taxon>
        <taxon>Alphaproteobacteria</taxon>
        <taxon>Hyphomicrobiales</taxon>
        <taxon>Rhizobiaceae</taxon>
        <taxon>Sinorhizobium/Ensifer group</taxon>
        <taxon>Ensifer</taxon>
    </lineage>
</organism>
<dbReference type="PANTHER" id="PTHR37299">
    <property type="entry name" value="TRANSCRIPTIONAL REGULATOR-RELATED"/>
    <property type="match status" value="1"/>
</dbReference>
<keyword evidence="4" id="KW-0238">DNA-binding</keyword>
<evidence type="ECO:0000259" key="3">
    <source>
        <dbReference type="PROSITE" id="PS50930"/>
    </source>
</evidence>
<feature type="domain" description="Response regulatory" evidence="2">
    <location>
        <begin position="10"/>
        <end position="122"/>
    </location>
</feature>
<dbReference type="PROSITE" id="PS50930">
    <property type="entry name" value="HTH_LYTTR"/>
    <property type="match status" value="1"/>
</dbReference>
<proteinExistence type="predicted"/>
<dbReference type="GO" id="GO:0003677">
    <property type="term" value="F:DNA binding"/>
    <property type="evidence" value="ECO:0007669"/>
    <property type="project" value="UniProtKB-KW"/>
</dbReference>
<feature type="domain" description="HTH LytTR-type" evidence="3">
    <location>
        <begin position="158"/>
        <end position="262"/>
    </location>
</feature>
<dbReference type="Pfam" id="PF00072">
    <property type="entry name" value="Response_reg"/>
    <property type="match status" value="1"/>
</dbReference>
<dbReference type="InterPro" id="IPR001789">
    <property type="entry name" value="Sig_transdc_resp-reg_receiver"/>
</dbReference>
<dbReference type="GeneID" id="29522065"/>
<dbReference type="SUPFAM" id="SSF52172">
    <property type="entry name" value="CheY-like"/>
    <property type="match status" value="1"/>
</dbReference>
<feature type="modified residue" description="4-aspartylphosphate" evidence="1">
    <location>
        <position position="61"/>
    </location>
</feature>
<dbReference type="InterPro" id="IPR011006">
    <property type="entry name" value="CheY-like_superfamily"/>
</dbReference>
<dbReference type="SMART" id="SM00850">
    <property type="entry name" value="LytTR"/>
    <property type="match status" value="1"/>
</dbReference>
<dbReference type="PANTHER" id="PTHR37299:SF1">
    <property type="entry name" value="STAGE 0 SPORULATION PROTEIN A HOMOLOG"/>
    <property type="match status" value="1"/>
</dbReference>
<keyword evidence="4" id="KW-0614">Plasmid</keyword>
<reference evidence="4 5" key="1">
    <citation type="submission" date="2023-03" db="EMBL/GenBank/DDBJ databases">
        <title>Comparative genome and transcriptome analysis combination mining strategies for increasing vitamin B12 production of Ensifer adhaerens strain.</title>
        <authorList>
            <person name="Yongheng L."/>
        </authorList>
    </citation>
    <scope>NUCLEOTIDE SEQUENCE [LARGE SCALE GENOMIC DNA]</scope>
    <source>
        <strain evidence="4 5">Casida A-T305</strain>
        <plasmid evidence="4 5">unnamedA</plasmid>
    </source>
</reference>
<gene>
    <name evidence="4" type="ORF">P4B07_20095</name>
</gene>
<evidence type="ECO:0000313" key="5">
    <source>
        <dbReference type="Proteomes" id="UP001214094"/>
    </source>
</evidence>
<name>A0ABY8HQ74_ENSAD</name>
<dbReference type="EMBL" id="CP121309">
    <property type="protein sequence ID" value="WFP93549.1"/>
    <property type="molecule type" value="Genomic_DNA"/>
</dbReference>
<dbReference type="Gene3D" id="3.40.50.2300">
    <property type="match status" value="1"/>
</dbReference>
<dbReference type="InterPro" id="IPR007492">
    <property type="entry name" value="LytTR_DNA-bd_dom"/>
</dbReference>
<evidence type="ECO:0000313" key="4">
    <source>
        <dbReference type="EMBL" id="WFP93549.1"/>
    </source>
</evidence>
<dbReference type="InterPro" id="IPR046947">
    <property type="entry name" value="LytR-like"/>
</dbReference>
<dbReference type="SMART" id="SM00448">
    <property type="entry name" value="REC"/>
    <property type="match status" value="1"/>
</dbReference>
<evidence type="ECO:0000256" key="1">
    <source>
        <dbReference type="PROSITE-ProRule" id="PRU00169"/>
    </source>
</evidence>
<keyword evidence="5" id="KW-1185">Reference proteome</keyword>
<dbReference type="Gene3D" id="2.40.50.1020">
    <property type="entry name" value="LytTr DNA-binding domain"/>
    <property type="match status" value="1"/>
</dbReference>
<geneLocation type="plasmid" evidence="4 5">
    <name>unnamedA</name>
</geneLocation>
<protein>
    <submittedName>
        <fullName evidence="4">LytTR family DNA-binding domain-containing protein</fullName>
    </submittedName>
</protein>